<feature type="binding site" evidence="5">
    <location>
        <position position="142"/>
    </location>
    <ligand>
        <name>dimethylallyl diphosphate</name>
        <dbReference type="ChEBI" id="CHEBI:57623"/>
    </ligand>
</feature>
<dbReference type="PANTHER" id="PTHR30426">
    <property type="entry name" value="4-HYDROXY-3-METHYLBUT-2-ENYL DIPHOSPHATE REDUCTASE"/>
    <property type="match status" value="1"/>
</dbReference>
<feature type="active site" description="Proton donor" evidence="5">
    <location>
        <position position="144"/>
    </location>
</feature>
<dbReference type="HAMAP" id="MF_00191">
    <property type="entry name" value="IspH"/>
    <property type="match status" value="1"/>
</dbReference>
<dbReference type="GO" id="GO:0050992">
    <property type="term" value="P:dimethylallyl diphosphate biosynthetic process"/>
    <property type="evidence" value="ECO:0007669"/>
    <property type="project" value="UniProtKB-UniRule"/>
</dbReference>
<keyword evidence="2 5" id="KW-0479">Metal-binding</keyword>
<dbReference type="AlphaFoldDB" id="A0A511R6K5"/>
<feature type="binding site" evidence="5">
    <location>
        <position position="45"/>
    </location>
    <ligand>
        <name>dimethylallyl diphosphate</name>
        <dbReference type="ChEBI" id="CHEBI:57623"/>
    </ligand>
</feature>
<dbReference type="OrthoDB" id="9777362at2"/>
<evidence type="ECO:0000256" key="4">
    <source>
        <dbReference type="ARBA" id="ARBA00023014"/>
    </source>
</evidence>
<feature type="binding site" evidence="5">
    <location>
        <position position="14"/>
    </location>
    <ligand>
        <name>[4Fe-4S] cluster</name>
        <dbReference type="ChEBI" id="CHEBI:49883"/>
    </ligand>
</feature>
<feature type="binding site" evidence="5">
    <location>
        <position position="251"/>
    </location>
    <ligand>
        <name>dimethylallyl diphosphate</name>
        <dbReference type="ChEBI" id="CHEBI:57623"/>
    </ligand>
</feature>
<feature type="binding site" evidence="5">
    <location>
        <position position="250"/>
    </location>
    <ligand>
        <name>(2E)-4-hydroxy-3-methylbut-2-enyl diphosphate</name>
        <dbReference type="ChEBI" id="CHEBI:128753"/>
    </ligand>
</feature>
<dbReference type="Gene3D" id="3.40.50.11270">
    <property type="match status" value="1"/>
</dbReference>
<feature type="binding site" evidence="5">
    <location>
        <position position="251"/>
    </location>
    <ligand>
        <name>isopentenyl diphosphate</name>
        <dbReference type="ChEBI" id="CHEBI:128769"/>
    </ligand>
</feature>
<comment type="catalytic activity">
    <reaction evidence="5">
        <text>isopentenyl diphosphate + 2 oxidized [2Fe-2S]-[ferredoxin] + H2O = (2E)-4-hydroxy-3-methylbut-2-enyl diphosphate + 2 reduced [2Fe-2S]-[ferredoxin] + 2 H(+)</text>
        <dbReference type="Rhea" id="RHEA:24488"/>
        <dbReference type="Rhea" id="RHEA-COMP:10000"/>
        <dbReference type="Rhea" id="RHEA-COMP:10001"/>
        <dbReference type="ChEBI" id="CHEBI:15377"/>
        <dbReference type="ChEBI" id="CHEBI:15378"/>
        <dbReference type="ChEBI" id="CHEBI:33737"/>
        <dbReference type="ChEBI" id="CHEBI:33738"/>
        <dbReference type="ChEBI" id="CHEBI:128753"/>
        <dbReference type="ChEBI" id="CHEBI:128769"/>
        <dbReference type="EC" id="1.17.7.4"/>
    </reaction>
</comment>
<feature type="binding site" evidence="5">
    <location>
        <position position="91"/>
    </location>
    <ligand>
        <name>(2E)-4-hydroxy-3-methylbut-2-enyl diphosphate</name>
        <dbReference type="ChEBI" id="CHEBI:128753"/>
    </ligand>
</feature>
<feature type="binding site" evidence="5">
    <location>
        <position position="249"/>
    </location>
    <ligand>
        <name>dimethylallyl diphosphate</name>
        <dbReference type="ChEBI" id="CHEBI:57623"/>
    </ligand>
</feature>
<dbReference type="Proteomes" id="UP000321197">
    <property type="component" value="Unassembled WGS sequence"/>
</dbReference>
<feature type="binding site" evidence="5">
    <location>
        <position position="45"/>
    </location>
    <ligand>
        <name>(2E)-4-hydroxy-3-methylbut-2-enyl diphosphate</name>
        <dbReference type="ChEBI" id="CHEBI:128753"/>
    </ligand>
</feature>
<feature type="binding site" evidence="5">
    <location>
        <position position="142"/>
    </location>
    <ligand>
        <name>(2E)-4-hydroxy-3-methylbut-2-enyl diphosphate</name>
        <dbReference type="ChEBI" id="CHEBI:128753"/>
    </ligand>
</feature>
<feature type="binding site" evidence="5">
    <location>
        <position position="45"/>
    </location>
    <ligand>
        <name>isopentenyl diphosphate</name>
        <dbReference type="ChEBI" id="CHEBI:128769"/>
    </ligand>
</feature>
<dbReference type="CDD" id="cd13944">
    <property type="entry name" value="lytB_ispH"/>
    <property type="match status" value="1"/>
</dbReference>
<evidence type="ECO:0000256" key="5">
    <source>
        <dbReference type="HAMAP-Rule" id="MF_00191"/>
    </source>
</evidence>
<keyword evidence="3 5" id="KW-0408">Iron</keyword>
<keyword evidence="5" id="KW-0414">Isoprene biosynthesis</keyword>
<gene>
    <name evidence="5 6" type="primary">ispH</name>
    <name evidence="6" type="ORF">MHY01S_28020</name>
</gene>
<accession>A0A511R6K5</accession>
<comment type="pathway">
    <text evidence="5">Isoprenoid biosynthesis; isopentenyl diphosphate biosynthesis via DXP pathway; isopentenyl diphosphate from 1-deoxy-D-xylulose 5-phosphate: step 6/6.</text>
</comment>
<dbReference type="EC" id="1.17.7.4" evidence="5"/>
<dbReference type="RefSeq" id="WP_119341268.1">
    <property type="nucleotide sequence ID" value="NZ_BJXL01000116.1"/>
</dbReference>
<dbReference type="Pfam" id="PF02401">
    <property type="entry name" value="LYTB"/>
    <property type="match status" value="1"/>
</dbReference>
<reference evidence="6 7" key="1">
    <citation type="submission" date="2019-07" db="EMBL/GenBank/DDBJ databases">
        <title>Whole genome shotgun sequence of Meiothermus hypogaeus NBRC 106114.</title>
        <authorList>
            <person name="Hosoyama A."/>
            <person name="Uohara A."/>
            <person name="Ohji S."/>
            <person name="Ichikawa N."/>
        </authorList>
    </citation>
    <scope>NUCLEOTIDE SEQUENCE [LARGE SCALE GENOMIC DNA]</scope>
    <source>
        <strain evidence="6 7">NBRC 106114</strain>
    </source>
</reference>
<dbReference type="NCBIfam" id="TIGR00216">
    <property type="entry name" value="ispH_lytB"/>
    <property type="match status" value="1"/>
</dbReference>
<dbReference type="GO" id="GO:0051745">
    <property type="term" value="F:4-hydroxy-3-methylbut-2-enyl diphosphate reductase activity"/>
    <property type="evidence" value="ECO:0007669"/>
    <property type="project" value="UniProtKB-UniRule"/>
</dbReference>
<evidence type="ECO:0000256" key="1">
    <source>
        <dbReference type="ARBA" id="ARBA00022485"/>
    </source>
</evidence>
<feature type="binding site" evidence="5">
    <location>
        <position position="249"/>
    </location>
    <ligand>
        <name>isopentenyl diphosphate</name>
        <dbReference type="ChEBI" id="CHEBI:128769"/>
    </ligand>
</feature>
<comment type="caution">
    <text evidence="6">The sequence shown here is derived from an EMBL/GenBank/DDBJ whole genome shotgun (WGS) entry which is preliminary data.</text>
</comment>
<name>A0A511R6K5_9DEIN</name>
<dbReference type="PANTHER" id="PTHR30426:SF0">
    <property type="entry name" value="4-HYDROXY-3-METHYLBUT-2-ENYL DIPHOSPHATE REDUCTASE"/>
    <property type="match status" value="1"/>
</dbReference>
<feature type="binding site" evidence="5">
    <location>
        <position position="113"/>
    </location>
    <ligand>
        <name>[4Fe-4S] cluster</name>
        <dbReference type="ChEBI" id="CHEBI:49883"/>
    </ligand>
</feature>
<feature type="binding site" evidence="5">
    <location>
        <position position="251"/>
    </location>
    <ligand>
        <name>(2E)-4-hydroxy-3-methylbut-2-enyl diphosphate</name>
        <dbReference type="ChEBI" id="CHEBI:128753"/>
    </ligand>
</feature>
<feature type="binding site" evidence="5">
    <location>
        <position position="293"/>
    </location>
    <ligand>
        <name>dimethylallyl diphosphate</name>
        <dbReference type="ChEBI" id="CHEBI:57623"/>
    </ligand>
</feature>
<comment type="cofactor">
    <cofactor evidence="5">
        <name>[4Fe-4S] cluster</name>
        <dbReference type="ChEBI" id="CHEBI:49883"/>
    </cofactor>
    <text evidence="5">Binds 1 [4Fe-4S] cluster per subunit.</text>
</comment>
<feature type="binding site" evidence="5">
    <location>
        <position position="250"/>
    </location>
    <ligand>
        <name>isopentenyl diphosphate</name>
        <dbReference type="ChEBI" id="CHEBI:128769"/>
    </ligand>
</feature>
<comment type="function">
    <text evidence="5">Catalyzes the conversion of 1-hydroxy-2-methyl-2-(E)-butenyl 4-diphosphate (HMBPP) into a mixture of isopentenyl diphosphate (IPP) and dimethylallyl diphosphate (DMAPP). Acts in the terminal step of the DOXP/MEP pathway for isoprenoid precursor biosynthesis.</text>
</comment>
<feature type="binding site" evidence="5">
    <location>
        <position position="191"/>
    </location>
    <ligand>
        <name>(2E)-4-hydroxy-3-methylbut-2-enyl diphosphate</name>
        <dbReference type="ChEBI" id="CHEBI:128753"/>
    </ligand>
</feature>
<protein>
    <recommendedName>
        <fullName evidence="5">4-hydroxy-3-methylbut-2-enyl diphosphate reductase</fullName>
        <shortName evidence="5">HMBPP reductase</shortName>
        <ecNumber evidence="5">1.17.7.4</ecNumber>
    </recommendedName>
</protein>
<keyword evidence="1 5" id="KW-0004">4Fe-4S</keyword>
<dbReference type="UniPathway" id="UPA00059">
    <property type="reaction ID" value="UER00105"/>
</dbReference>
<dbReference type="GO" id="GO:0019288">
    <property type="term" value="P:isopentenyl diphosphate biosynthetic process, methylerythritol 4-phosphate pathway"/>
    <property type="evidence" value="ECO:0007669"/>
    <property type="project" value="UniProtKB-UniRule"/>
</dbReference>
<comment type="pathway">
    <text evidence="5">Isoprenoid biosynthesis; dimethylallyl diphosphate biosynthesis; dimethylallyl diphosphate from (2E)-4-hydroxy-3-methylbutenyl diphosphate: step 1/1.</text>
</comment>
<dbReference type="GO" id="GO:0016114">
    <property type="term" value="P:terpenoid biosynthetic process"/>
    <property type="evidence" value="ECO:0007669"/>
    <property type="project" value="UniProtKB-UniRule"/>
</dbReference>
<feature type="binding site" evidence="5">
    <location>
        <position position="91"/>
    </location>
    <ligand>
        <name>dimethylallyl diphosphate</name>
        <dbReference type="ChEBI" id="CHEBI:57623"/>
    </ligand>
</feature>
<organism evidence="6 7">
    <name type="scientific">Meiothermus hypogaeus NBRC 106114</name>
    <dbReference type="NCBI Taxonomy" id="1227553"/>
    <lineage>
        <taxon>Bacteria</taxon>
        <taxon>Thermotogati</taxon>
        <taxon>Deinococcota</taxon>
        <taxon>Deinococci</taxon>
        <taxon>Thermales</taxon>
        <taxon>Thermaceae</taxon>
        <taxon>Meiothermus</taxon>
    </lineage>
</organism>
<comment type="similarity">
    <text evidence="5">Belongs to the IspH family.</text>
</comment>
<dbReference type="GO" id="GO:0051539">
    <property type="term" value="F:4 iron, 4 sulfur cluster binding"/>
    <property type="evidence" value="ECO:0007669"/>
    <property type="project" value="UniProtKB-UniRule"/>
</dbReference>
<evidence type="ECO:0000256" key="2">
    <source>
        <dbReference type="ARBA" id="ARBA00022723"/>
    </source>
</evidence>
<keyword evidence="5" id="KW-0560">Oxidoreductase</keyword>
<evidence type="ECO:0000313" key="6">
    <source>
        <dbReference type="EMBL" id="GEM84636.1"/>
    </source>
</evidence>
<feature type="binding site" evidence="5">
    <location>
        <position position="293"/>
    </location>
    <ligand>
        <name>isopentenyl diphosphate</name>
        <dbReference type="ChEBI" id="CHEBI:128769"/>
    </ligand>
</feature>
<dbReference type="EMBL" id="BJXL01000116">
    <property type="protein sequence ID" value="GEM84636.1"/>
    <property type="molecule type" value="Genomic_DNA"/>
</dbReference>
<evidence type="ECO:0000313" key="7">
    <source>
        <dbReference type="Proteomes" id="UP000321197"/>
    </source>
</evidence>
<feature type="binding site" evidence="5">
    <location>
        <position position="250"/>
    </location>
    <ligand>
        <name>dimethylallyl diphosphate</name>
        <dbReference type="ChEBI" id="CHEBI:57623"/>
    </ligand>
</feature>
<feature type="binding site" evidence="5">
    <location>
        <position position="91"/>
    </location>
    <ligand>
        <name>isopentenyl diphosphate</name>
        <dbReference type="ChEBI" id="CHEBI:128769"/>
    </ligand>
</feature>
<keyword evidence="4 5" id="KW-0411">Iron-sulfur</keyword>
<dbReference type="Gene3D" id="3.40.1010.20">
    <property type="entry name" value="4-hydroxy-3-methylbut-2-enyl diphosphate reductase, catalytic domain"/>
    <property type="match status" value="2"/>
</dbReference>
<dbReference type="GO" id="GO:0046872">
    <property type="term" value="F:metal ion binding"/>
    <property type="evidence" value="ECO:0007669"/>
    <property type="project" value="UniProtKB-KW"/>
</dbReference>
<feature type="binding site" evidence="5">
    <location>
        <position position="221"/>
    </location>
    <ligand>
        <name>[4Fe-4S] cluster</name>
        <dbReference type="ChEBI" id="CHEBI:49883"/>
    </ligand>
</feature>
<dbReference type="InterPro" id="IPR003451">
    <property type="entry name" value="LytB/IspH"/>
</dbReference>
<evidence type="ECO:0000256" key="3">
    <source>
        <dbReference type="ARBA" id="ARBA00023004"/>
    </source>
</evidence>
<feature type="binding site" evidence="5">
    <location>
        <position position="142"/>
    </location>
    <ligand>
        <name>isopentenyl diphosphate</name>
        <dbReference type="ChEBI" id="CHEBI:128769"/>
    </ligand>
</feature>
<proteinExistence type="inferred from homology"/>
<comment type="catalytic activity">
    <reaction evidence="5">
        <text>dimethylallyl diphosphate + 2 oxidized [2Fe-2S]-[ferredoxin] + H2O = (2E)-4-hydroxy-3-methylbut-2-enyl diphosphate + 2 reduced [2Fe-2S]-[ferredoxin] + 2 H(+)</text>
        <dbReference type="Rhea" id="RHEA:24825"/>
        <dbReference type="Rhea" id="RHEA-COMP:10000"/>
        <dbReference type="Rhea" id="RHEA-COMP:10001"/>
        <dbReference type="ChEBI" id="CHEBI:15377"/>
        <dbReference type="ChEBI" id="CHEBI:15378"/>
        <dbReference type="ChEBI" id="CHEBI:33737"/>
        <dbReference type="ChEBI" id="CHEBI:33738"/>
        <dbReference type="ChEBI" id="CHEBI:57623"/>
        <dbReference type="ChEBI" id="CHEBI:128753"/>
        <dbReference type="EC" id="1.17.7.4"/>
    </reaction>
</comment>
<feature type="binding site" evidence="5">
    <location>
        <position position="293"/>
    </location>
    <ligand>
        <name>(2E)-4-hydroxy-3-methylbut-2-enyl diphosphate</name>
        <dbReference type="ChEBI" id="CHEBI:128753"/>
    </ligand>
</feature>
<feature type="binding site" evidence="5">
    <location>
        <position position="249"/>
    </location>
    <ligand>
        <name>(2E)-4-hydroxy-3-methylbut-2-enyl diphosphate</name>
        <dbReference type="ChEBI" id="CHEBI:128753"/>
    </ligand>
</feature>
<sequence length="342" mass="38147">MVEKIFLAKPRGFCAGVVMAIEAVEKAARELRDEGELVVYHAIVHNDVVVKRLQERHGVHFVEDLAEVEQLRSELASTGKKLNETVVFSAHGIPPWLRTEAAERNLYQIDATCPLVTKVHSEAKRYAREGYTILLIGDSADHQEIKGTRGEAPENTILVAVHTHVGRDPRLADPHTVEVPDPEKVVVLTQTTLSVDDTLATVDILKRRFPELVVPSRHDLCYATKNRQDAVKQIAPQVDMFLVLTSPTSSNGMRLLELAQSLVGRAERINTVADLRPEWLEGVRAIGITSAASTPDDLVQEVVAYFKQQNPALEVIEEGEWEDIEFREPRRVSPQEVLASRA</sequence>
<dbReference type="UniPathway" id="UPA00056">
    <property type="reaction ID" value="UER00097"/>
</dbReference>